<proteinExistence type="predicted"/>
<dbReference type="AlphaFoldDB" id="A0A0A9CVG6"/>
<reference evidence="1" key="1">
    <citation type="submission" date="2014-09" db="EMBL/GenBank/DDBJ databases">
        <authorList>
            <person name="Magalhaes I.L.F."/>
            <person name="Oliveira U."/>
            <person name="Santos F.R."/>
            <person name="Vidigal T.H.D.A."/>
            <person name="Brescovit A.D."/>
            <person name="Santos A.J."/>
        </authorList>
    </citation>
    <scope>NUCLEOTIDE SEQUENCE</scope>
    <source>
        <tissue evidence="1">Shoot tissue taken approximately 20 cm above the soil surface</tissue>
    </source>
</reference>
<sequence>MIKEPSILAAWHLVAMEEQAGEMGEAAESKKSRGSCSTLHSWMGELSNQNKERETLELSLSLRRGSLKNSVQREGKALYCQQLYALSWLLRRFFPSTRFLPPCSYARKAKAPPQKLQGMPLRPSTMAAPRQGVCFCLRLKSLHEHTPLSV</sequence>
<dbReference type="EMBL" id="GBRH01220510">
    <property type="protein sequence ID" value="JAD77385.1"/>
    <property type="molecule type" value="Transcribed_RNA"/>
</dbReference>
<reference evidence="1" key="2">
    <citation type="journal article" date="2015" name="Data Brief">
        <title>Shoot transcriptome of the giant reed, Arundo donax.</title>
        <authorList>
            <person name="Barrero R.A."/>
            <person name="Guerrero F.D."/>
            <person name="Moolhuijzen P."/>
            <person name="Goolsby J.A."/>
            <person name="Tidwell J."/>
            <person name="Bellgard S.E."/>
            <person name="Bellgard M.I."/>
        </authorList>
    </citation>
    <scope>NUCLEOTIDE SEQUENCE</scope>
    <source>
        <tissue evidence="1">Shoot tissue taken approximately 20 cm above the soil surface</tissue>
    </source>
</reference>
<evidence type="ECO:0000313" key="1">
    <source>
        <dbReference type="EMBL" id="JAD77385.1"/>
    </source>
</evidence>
<accession>A0A0A9CVG6</accession>
<protein>
    <submittedName>
        <fullName evidence="1">Uncharacterized protein</fullName>
    </submittedName>
</protein>
<organism evidence="1">
    <name type="scientific">Arundo donax</name>
    <name type="common">Giant reed</name>
    <name type="synonym">Donax arundinaceus</name>
    <dbReference type="NCBI Taxonomy" id="35708"/>
    <lineage>
        <taxon>Eukaryota</taxon>
        <taxon>Viridiplantae</taxon>
        <taxon>Streptophyta</taxon>
        <taxon>Embryophyta</taxon>
        <taxon>Tracheophyta</taxon>
        <taxon>Spermatophyta</taxon>
        <taxon>Magnoliopsida</taxon>
        <taxon>Liliopsida</taxon>
        <taxon>Poales</taxon>
        <taxon>Poaceae</taxon>
        <taxon>PACMAD clade</taxon>
        <taxon>Arundinoideae</taxon>
        <taxon>Arundineae</taxon>
        <taxon>Arundo</taxon>
    </lineage>
</organism>
<name>A0A0A9CVG6_ARUDO</name>